<name>A0A8J3QE23_9ACTN</name>
<dbReference type="SMART" id="SM00422">
    <property type="entry name" value="HTH_MERR"/>
    <property type="match status" value="1"/>
</dbReference>
<dbReference type="Gene3D" id="1.10.1660.10">
    <property type="match status" value="1"/>
</dbReference>
<dbReference type="Pfam" id="PF13411">
    <property type="entry name" value="MerR_1"/>
    <property type="match status" value="1"/>
</dbReference>
<dbReference type="InterPro" id="IPR000551">
    <property type="entry name" value="MerR-type_HTH_dom"/>
</dbReference>
<accession>A0A8J3QE23</accession>
<gene>
    <name evidence="3" type="ORF">Rhe02_72500</name>
</gene>
<dbReference type="InterPro" id="IPR047057">
    <property type="entry name" value="MerR_fam"/>
</dbReference>
<evidence type="ECO:0000259" key="2">
    <source>
        <dbReference type="PROSITE" id="PS50937"/>
    </source>
</evidence>
<organism evidence="3 4">
    <name type="scientific">Rhizocola hellebori</name>
    <dbReference type="NCBI Taxonomy" id="1392758"/>
    <lineage>
        <taxon>Bacteria</taxon>
        <taxon>Bacillati</taxon>
        <taxon>Actinomycetota</taxon>
        <taxon>Actinomycetes</taxon>
        <taxon>Micromonosporales</taxon>
        <taxon>Micromonosporaceae</taxon>
        <taxon>Rhizocola</taxon>
    </lineage>
</organism>
<dbReference type="PROSITE" id="PS50937">
    <property type="entry name" value="HTH_MERR_2"/>
    <property type="match status" value="1"/>
</dbReference>
<dbReference type="InterPro" id="IPR009061">
    <property type="entry name" value="DNA-bd_dom_put_sf"/>
</dbReference>
<comment type="caution">
    <text evidence="3">The sequence shown here is derived from an EMBL/GenBank/DDBJ whole genome shotgun (WGS) entry which is preliminary data.</text>
</comment>
<evidence type="ECO:0000313" key="4">
    <source>
        <dbReference type="Proteomes" id="UP000612899"/>
    </source>
</evidence>
<dbReference type="PANTHER" id="PTHR30204:SF98">
    <property type="entry name" value="HTH-TYPE TRANSCRIPTIONAL REGULATOR ADHR"/>
    <property type="match status" value="1"/>
</dbReference>
<dbReference type="EMBL" id="BONY01000063">
    <property type="protein sequence ID" value="GIH09183.1"/>
    <property type="molecule type" value="Genomic_DNA"/>
</dbReference>
<sequence length="207" mass="22336">MAELSQRSGVSIATIKFYLREGLLPPGTATGRNQADYPDEHLRRLRLIRALIDVGGLTVAAAKNVLQAIDDPAIYGHDLLGVAHHAIAKQSRWDRSSPQWIAARREVAERITQLGWQVHSEAAALDQLADAVAAMRELGQEDLLSLLDVYAPAMEKLAQKEVEAVVARGERAAMVEGVVTGTVLGEAILTALRRLAQEHASAGQQGP</sequence>
<protein>
    <submittedName>
        <fullName evidence="3">Transcriptional regulator</fullName>
    </submittedName>
</protein>
<evidence type="ECO:0000256" key="1">
    <source>
        <dbReference type="ARBA" id="ARBA00023125"/>
    </source>
</evidence>
<dbReference type="Proteomes" id="UP000612899">
    <property type="component" value="Unassembled WGS sequence"/>
</dbReference>
<keyword evidence="1" id="KW-0238">DNA-binding</keyword>
<dbReference type="SUPFAM" id="SSF46955">
    <property type="entry name" value="Putative DNA-binding domain"/>
    <property type="match status" value="1"/>
</dbReference>
<dbReference type="GO" id="GO:0003700">
    <property type="term" value="F:DNA-binding transcription factor activity"/>
    <property type="evidence" value="ECO:0007669"/>
    <property type="project" value="InterPro"/>
</dbReference>
<dbReference type="PANTHER" id="PTHR30204">
    <property type="entry name" value="REDOX-CYCLING DRUG-SENSING TRANSCRIPTIONAL ACTIVATOR SOXR"/>
    <property type="match status" value="1"/>
</dbReference>
<proteinExistence type="predicted"/>
<keyword evidence="4" id="KW-1185">Reference proteome</keyword>
<dbReference type="RefSeq" id="WP_203912916.1">
    <property type="nucleotide sequence ID" value="NZ_BONY01000063.1"/>
</dbReference>
<dbReference type="GO" id="GO:0003677">
    <property type="term" value="F:DNA binding"/>
    <property type="evidence" value="ECO:0007669"/>
    <property type="project" value="UniProtKB-KW"/>
</dbReference>
<feature type="domain" description="HTH merR-type" evidence="2">
    <location>
        <begin position="1"/>
        <end position="68"/>
    </location>
</feature>
<dbReference type="AlphaFoldDB" id="A0A8J3QE23"/>
<evidence type="ECO:0000313" key="3">
    <source>
        <dbReference type="EMBL" id="GIH09183.1"/>
    </source>
</evidence>
<reference evidence="3" key="1">
    <citation type="submission" date="2021-01" db="EMBL/GenBank/DDBJ databases">
        <title>Whole genome shotgun sequence of Rhizocola hellebori NBRC 109834.</title>
        <authorList>
            <person name="Komaki H."/>
            <person name="Tamura T."/>
        </authorList>
    </citation>
    <scope>NUCLEOTIDE SEQUENCE</scope>
    <source>
        <strain evidence="3">NBRC 109834</strain>
    </source>
</reference>